<accession>A0A182VCP9</accession>
<keyword evidence="1" id="KW-0812">Transmembrane</keyword>
<dbReference type="Proteomes" id="UP000075903">
    <property type="component" value="Unassembled WGS sequence"/>
</dbReference>
<protein>
    <submittedName>
        <fullName evidence="2">Uncharacterized protein</fullName>
    </submittedName>
</protein>
<keyword evidence="1" id="KW-0472">Membrane</keyword>
<dbReference type="AlphaFoldDB" id="A0A182VCP9"/>
<evidence type="ECO:0000313" key="3">
    <source>
        <dbReference type="Proteomes" id="UP000075903"/>
    </source>
</evidence>
<dbReference type="VEuPathDB" id="VectorBase:AMEM012734"/>
<dbReference type="EnsemblMetazoa" id="AMEM012734-RA">
    <property type="protein sequence ID" value="AMEM012734-PA"/>
    <property type="gene ID" value="AMEM012734"/>
</dbReference>
<reference evidence="2" key="1">
    <citation type="submission" date="2020-05" db="UniProtKB">
        <authorList>
            <consortium name="EnsemblMetazoa"/>
        </authorList>
    </citation>
    <scope>IDENTIFICATION</scope>
    <source>
        <strain evidence="2">MAF</strain>
    </source>
</reference>
<proteinExistence type="predicted"/>
<evidence type="ECO:0000313" key="2">
    <source>
        <dbReference type="EnsemblMetazoa" id="AMEM012734-PA"/>
    </source>
</evidence>
<sequence length="170" mass="17985">MYNVRIPLCNATNCLGDGFAMATSEGAKYELYSTPCSDLSIDSRSIASHASRLNGFRETGGMSDAIIALIGGGSGTFWITFRFVMARLTLLKLLLFARYRLVMFSAEPRNLPVFFRVDGGATAGTVGGGAVVDPPAPPGLPPDCGLVEAICADCCCCDAVVCCCYCDRVN</sequence>
<keyword evidence="1" id="KW-1133">Transmembrane helix</keyword>
<organism evidence="2 3">
    <name type="scientific">Anopheles merus</name>
    <name type="common">Mosquito</name>
    <dbReference type="NCBI Taxonomy" id="30066"/>
    <lineage>
        <taxon>Eukaryota</taxon>
        <taxon>Metazoa</taxon>
        <taxon>Ecdysozoa</taxon>
        <taxon>Arthropoda</taxon>
        <taxon>Hexapoda</taxon>
        <taxon>Insecta</taxon>
        <taxon>Pterygota</taxon>
        <taxon>Neoptera</taxon>
        <taxon>Endopterygota</taxon>
        <taxon>Diptera</taxon>
        <taxon>Nematocera</taxon>
        <taxon>Culicoidea</taxon>
        <taxon>Culicidae</taxon>
        <taxon>Anophelinae</taxon>
        <taxon>Anopheles</taxon>
    </lineage>
</organism>
<keyword evidence="3" id="KW-1185">Reference proteome</keyword>
<feature type="transmembrane region" description="Helical" evidence="1">
    <location>
        <begin position="65"/>
        <end position="85"/>
    </location>
</feature>
<name>A0A182VCP9_ANOME</name>
<evidence type="ECO:0000256" key="1">
    <source>
        <dbReference type="SAM" id="Phobius"/>
    </source>
</evidence>